<dbReference type="GO" id="GO:0016757">
    <property type="term" value="F:glycosyltransferase activity"/>
    <property type="evidence" value="ECO:0007669"/>
    <property type="project" value="UniProtKB-KW"/>
</dbReference>
<feature type="transmembrane region" description="Helical" evidence="1">
    <location>
        <begin position="230"/>
        <end position="248"/>
    </location>
</feature>
<evidence type="ECO:0000256" key="1">
    <source>
        <dbReference type="SAM" id="Phobius"/>
    </source>
</evidence>
<keyword evidence="3" id="KW-1185">Reference proteome</keyword>
<reference evidence="2 3" key="1">
    <citation type="submission" date="2023-05" db="EMBL/GenBank/DDBJ databases">
        <title>Adaptations of aquatic viruses from atmosphere-close ecosystems of the Central Arctic Ocean.</title>
        <authorList>
            <person name="Rahlff J."/>
            <person name="Holmfeldt K."/>
        </authorList>
    </citation>
    <scope>NUCLEOTIDE SEQUENCE [LARGE SCALE GENOMIC DNA]</scope>
    <source>
        <strain evidence="2 3">Arc14</strain>
    </source>
</reference>
<keyword evidence="1" id="KW-0472">Membrane</keyword>
<feature type="transmembrane region" description="Helical" evidence="1">
    <location>
        <begin position="94"/>
        <end position="124"/>
    </location>
</feature>
<sequence>MNPYLYLPNDLMSQSNFSIANAQELFDGMGNLSASHYSNYPPVNQLLFAVASILGSESIMPSVVILRLIIIIADLGTLYFGSKLLTALGKKKHLIFWYILNPLVIIEGVSNLHFESVMLFFFIWSMYLLQQNKWKTAAVIVALSISTKLLPLLLLPLFLQNLGFKKSVSFYTIVIATNVALFLPFLSQELITNYSETIGLWFTNFEFNASFYYIIRAIGIWITGYNTIQTTGKFMPILMILFILFYAFKKREKSVSNLFEVMLIVLTVYFFSSTTVHPWYVMNLILIGVFTRFNYQLIWSLTVILSYSAYAKDTFEENLWLIAVEYCIVFGYIIYEKSGFSQSEKRVYLES</sequence>
<keyword evidence="2" id="KW-0328">Glycosyltransferase</keyword>
<gene>
    <name evidence="2" type="ORF">QO192_11115</name>
</gene>
<evidence type="ECO:0000313" key="3">
    <source>
        <dbReference type="Proteomes" id="UP001568894"/>
    </source>
</evidence>
<keyword evidence="1" id="KW-0812">Transmembrane</keyword>
<feature type="transmembrane region" description="Helical" evidence="1">
    <location>
        <begin position="254"/>
        <end position="272"/>
    </location>
</feature>
<evidence type="ECO:0000313" key="2">
    <source>
        <dbReference type="EMBL" id="MEZ7515829.1"/>
    </source>
</evidence>
<feature type="transmembrane region" description="Helical" evidence="1">
    <location>
        <begin position="168"/>
        <end position="186"/>
    </location>
</feature>
<accession>A0ABV4KDW2</accession>
<keyword evidence="2" id="KW-0808">Transferase</keyword>
<name>A0ABV4KDW2_9FLAO</name>
<organism evidence="2 3">
    <name type="scientific">Flavobacterium frigidarium</name>
    <dbReference type="NCBI Taxonomy" id="99286"/>
    <lineage>
        <taxon>Bacteria</taxon>
        <taxon>Pseudomonadati</taxon>
        <taxon>Bacteroidota</taxon>
        <taxon>Flavobacteriia</taxon>
        <taxon>Flavobacteriales</taxon>
        <taxon>Flavobacteriaceae</taxon>
        <taxon>Flavobacterium</taxon>
    </lineage>
</organism>
<feature type="transmembrane region" description="Helical" evidence="1">
    <location>
        <begin position="136"/>
        <end position="159"/>
    </location>
</feature>
<dbReference type="Pfam" id="PF26314">
    <property type="entry name" value="MptA_B_family"/>
    <property type="match status" value="1"/>
</dbReference>
<dbReference type="EMBL" id="JASMRN010000008">
    <property type="protein sequence ID" value="MEZ7515829.1"/>
    <property type="molecule type" value="Genomic_DNA"/>
</dbReference>
<protein>
    <submittedName>
        <fullName evidence="2">Mannosyltransferase</fullName>
    </submittedName>
</protein>
<comment type="caution">
    <text evidence="2">The sequence shown here is derived from an EMBL/GenBank/DDBJ whole genome shotgun (WGS) entry which is preliminary data.</text>
</comment>
<feature type="transmembrane region" description="Helical" evidence="1">
    <location>
        <begin position="198"/>
        <end position="218"/>
    </location>
</feature>
<feature type="transmembrane region" description="Helical" evidence="1">
    <location>
        <begin position="64"/>
        <end position="82"/>
    </location>
</feature>
<proteinExistence type="predicted"/>
<keyword evidence="1" id="KW-1133">Transmembrane helix</keyword>
<dbReference type="RefSeq" id="WP_371570521.1">
    <property type="nucleotide sequence ID" value="NZ_JASMRN010000008.1"/>
</dbReference>
<feature type="transmembrane region" description="Helical" evidence="1">
    <location>
        <begin position="284"/>
        <end position="307"/>
    </location>
</feature>
<dbReference type="Proteomes" id="UP001568894">
    <property type="component" value="Unassembled WGS sequence"/>
</dbReference>
<feature type="transmembrane region" description="Helical" evidence="1">
    <location>
        <begin position="319"/>
        <end position="335"/>
    </location>
</feature>